<comment type="similarity">
    <text evidence="1">Belongs to the universal stress protein A family.</text>
</comment>
<proteinExistence type="inferred from homology"/>
<dbReference type="PANTHER" id="PTHR46268:SF6">
    <property type="entry name" value="UNIVERSAL STRESS PROTEIN UP12"/>
    <property type="match status" value="1"/>
</dbReference>
<dbReference type="SUPFAM" id="SSF52402">
    <property type="entry name" value="Adenine nucleotide alpha hydrolases-like"/>
    <property type="match status" value="2"/>
</dbReference>
<dbReference type="RefSeq" id="WP_346140894.1">
    <property type="nucleotide sequence ID" value="NZ_BAAAUA010000002.1"/>
</dbReference>
<comment type="caution">
    <text evidence="3">The sequence shown here is derived from an EMBL/GenBank/DDBJ whole genome shotgun (WGS) entry which is preliminary data.</text>
</comment>
<dbReference type="InterPro" id="IPR006015">
    <property type="entry name" value="Universal_stress_UspA"/>
</dbReference>
<dbReference type="Gene3D" id="3.40.50.620">
    <property type="entry name" value="HUPs"/>
    <property type="match status" value="2"/>
</dbReference>
<evidence type="ECO:0000259" key="2">
    <source>
        <dbReference type="Pfam" id="PF00582"/>
    </source>
</evidence>
<dbReference type="Proteomes" id="UP001596066">
    <property type="component" value="Unassembled WGS sequence"/>
</dbReference>
<reference evidence="4" key="1">
    <citation type="journal article" date="2019" name="Int. J. Syst. Evol. Microbiol.">
        <title>The Global Catalogue of Microorganisms (GCM) 10K type strain sequencing project: providing services to taxonomists for standard genome sequencing and annotation.</title>
        <authorList>
            <consortium name="The Broad Institute Genomics Platform"/>
            <consortium name="The Broad Institute Genome Sequencing Center for Infectious Disease"/>
            <person name="Wu L."/>
            <person name="Ma J."/>
        </authorList>
    </citation>
    <scope>NUCLEOTIDE SEQUENCE [LARGE SCALE GENOMIC DNA]</scope>
    <source>
        <strain evidence="4">CGMCC 4.1622</strain>
    </source>
</reference>
<gene>
    <name evidence="3" type="ORF">ACFPZF_00960</name>
</gene>
<dbReference type="InterPro" id="IPR006016">
    <property type="entry name" value="UspA"/>
</dbReference>
<dbReference type="PRINTS" id="PR01438">
    <property type="entry name" value="UNVRSLSTRESS"/>
</dbReference>
<evidence type="ECO:0000313" key="4">
    <source>
        <dbReference type="Proteomes" id="UP001596066"/>
    </source>
</evidence>
<dbReference type="InterPro" id="IPR014729">
    <property type="entry name" value="Rossmann-like_a/b/a_fold"/>
</dbReference>
<evidence type="ECO:0000313" key="3">
    <source>
        <dbReference type="EMBL" id="MFC5639930.1"/>
    </source>
</evidence>
<dbReference type="Pfam" id="PF00582">
    <property type="entry name" value="Usp"/>
    <property type="match status" value="2"/>
</dbReference>
<feature type="domain" description="UspA" evidence="2">
    <location>
        <begin position="7"/>
        <end position="145"/>
    </location>
</feature>
<dbReference type="EMBL" id="JBHSOC010000001">
    <property type="protein sequence ID" value="MFC5639930.1"/>
    <property type="molecule type" value="Genomic_DNA"/>
</dbReference>
<keyword evidence="4" id="KW-1185">Reference proteome</keyword>
<accession>A0ABW0V229</accession>
<protein>
    <submittedName>
        <fullName evidence="3">Universal stress protein</fullName>
    </submittedName>
</protein>
<name>A0ABW0V229_9ACTN</name>
<dbReference type="PANTHER" id="PTHR46268">
    <property type="entry name" value="STRESS RESPONSE PROTEIN NHAX"/>
    <property type="match status" value="1"/>
</dbReference>
<feature type="domain" description="UspA" evidence="2">
    <location>
        <begin position="157"/>
        <end position="285"/>
    </location>
</feature>
<organism evidence="3 4">
    <name type="scientific">Kitasatospora cinereorecta</name>
    <dbReference type="NCBI Taxonomy" id="285560"/>
    <lineage>
        <taxon>Bacteria</taxon>
        <taxon>Bacillati</taxon>
        <taxon>Actinomycetota</taxon>
        <taxon>Actinomycetes</taxon>
        <taxon>Kitasatosporales</taxon>
        <taxon>Streptomycetaceae</taxon>
        <taxon>Kitasatospora</taxon>
    </lineage>
</organism>
<sequence length="289" mass="31448">MTSASERRPIVFGVDALEPEPMALAWAADEADRRGLPLRLLHAVPPVIHELRGYEEDRYHKTVRERGDAALDEAGKLVRTRHPDLELATVLADDNPTQVLCRESAHAELVVLGSRRMNRLEELLSAFSVTVPVSAQAHCPVVVVREPEHITQDPPYVVVGVDGSESSAAAVDVAFDLAARRGAALRAVWVWQSQLIAHFDEEGAVRTLRRLLAETTAGRSMSFPDLDLTHEVIHGHPVEELAKASEHALAVVVGRRGGGGFTGMRLGSVPHGLLHRAHCPVVTVPRLPS</sequence>
<evidence type="ECO:0000256" key="1">
    <source>
        <dbReference type="ARBA" id="ARBA00008791"/>
    </source>
</evidence>